<sequence>MNTDFKLPKKNLYIILISCAVIISASAIETMIIVKDIDLYNQWIAQIKDINAMDIDSMDLLNTYISLNLIQFLTKIIIPMALGIYSYFTFYYSKINRLFIFIWTVLVVGGFAYTFLDFRTASIFYYISILGHKVLIYGIISISSKIESN</sequence>
<organism evidence="2 3">
    <name type="scientific">Acetoanaerobium pronyense</name>
    <dbReference type="NCBI Taxonomy" id="1482736"/>
    <lineage>
        <taxon>Bacteria</taxon>
        <taxon>Bacillati</taxon>
        <taxon>Bacillota</taxon>
        <taxon>Clostridia</taxon>
        <taxon>Peptostreptococcales</taxon>
        <taxon>Filifactoraceae</taxon>
        <taxon>Acetoanaerobium</taxon>
    </lineage>
</organism>
<feature type="transmembrane region" description="Helical" evidence="1">
    <location>
        <begin position="12"/>
        <end position="34"/>
    </location>
</feature>
<keyword evidence="1" id="KW-1133">Transmembrane helix</keyword>
<name>A0ABS4KIP9_9FIRM</name>
<proteinExistence type="predicted"/>
<dbReference type="Proteomes" id="UP001314903">
    <property type="component" value="Unassembled WGS sequence"/>
</dbReference>
<evidence type="ECO:0000313" key="2">
    <source>
        <dbReference type="EMBL" id="MBP2027662.1"/>
    </source>
</evidence>
<feature type="transmembrane region" description="Helical" evidence="1">
    <location>
        <begin position="69"/>
        <end position="91"/>
    </location>
</feature>
<comment type="caution">
    <text evidence="2">The sequence shown here is derived from an EMBL/GenBank/DDBJ whole genome shotgun (WGS) entry which is preliminary data.</text>
</comment>
<gene>
    <name evidence="2" type="ORF">J2Z35_001459</name>
</gene>
<dbReference type="RefSeq" id="WP_209660726.1">
    <property type="nucleotide sequence ID" value="NZ_JAGGLI010000014.1"/>
</dbReference>
<dbReference type="EMBL" id="JAGGLI010000014">
    <property type="protein sequence ID" value="MBP2027662.1"/>
    <property type="molecule type" value="Genomic_DNA"/>
</dbReference>
<evidence type="ECO:0000313" key="3">
    <source>
        <dbReference type="Proteomes" id="UP001314903"/>
    </source>
</evidence>
<evidence type="ECO:0008006" key="4">
    <source>
        <dbReference type="Google" id="ProtNLM"/>
    </source>
</evidence>
<keyword evidence="3" id="KW-1185">Reference proteome</keyword>
<protein>
    <recommendedName>
        <fullName evidence="4">DUF4386 domain-containing protein</fullName>
    </recommendedName>
</protein>
<accession>A0ABS4KIP9</accession>
<keyword evidence="1" id="KW-0472">Membrane</keyword>
<feature type="transmembrane region" description="Helical" evidence="1">
    <location>
        <begin position="98"/>
        <end position="116"/>
    </location>
</feature>
<evidence type="ECO:0000256" key="1">
    <source>
        <dbReference type="SAM" id="Phobius"/>
    </source>
</evidence>
<keyword evidence="1" id="KW-0812">Transmembrane</keyword>
<feature type="transmembrane region" description="Helical" evidence="1">
    <location>
        <begin position="122"/>
        <end position="140"/>
    </location>
</feature>
<reference evidence="2 3" key="1">
    <citation type="submission" date="2021-03" db="EMBL/GenBank/DDBJ databases">
        <title>Genomic Encyclopedia of Type Strains, Phase IV (KMG-IV): sequencing the most valuable type-strain genomes for metagenomic binning, comparative biology and taxonomic classification.</title>
        <authorList>
            <person name="Goeker M."/>
        </authorList>
    </citation>
    <scope>NUCLEOTIDE SEQUENCE [LARGE SCALE GENOMIC DNA]</scope>
    <source>
        <strain evidence="2 3">DSM 27512</strain>
    </source>
</reference>